<protein>
    <submittedName>
        <fullName evidence="2">Chemotaxis protein CheW</fullName>
    </submittedName>
</protein>
<dbReference type="SUPFAM" id="SSF50341">
    <property type="entry name" value="CheW-like"/>
    <property type="match status" value="1"/>
</dbReference>
<dbReference type="InterPro" id="IPR002545">
    <property type="entry name" value="CheW-lke_dom"/>
</dbReference>
<dbReference type="AlphaFoldDB" id="A0A831NYZ1"/>
<dbReference type="Pfam" id="PF01584">
    <property type="entry name" value="CheW"/>
    <property type="match status" value="1"/>
</dbReference>
<dbReference type="InterPro" id="IPR036061">
    <property type="entry name" value="CheW-like_dom_sf"/>
</dbReference>
<evidence type="ECO:0000259" key="1">
    <source>
        <dbReference type="PROSITE" id="PS50851"/>
    </source>
</evidence>
<dbReference type="Gene3D" id="2.40.50.180">
    <property type="entry name" value="CheA-289, Domain 4"/>
    <property type="match status" value="1"/>
</dbReference>
<feature type="domain" description="CheW-like" evidence="1">
    <location>
        <begin position="12"/>
        <end position="157"/>
    </location>
</feature>
<gene>
    <name evidence="2" type="ORF">ENG92_03195</name>
</gene>
<organism evidence="2">
    <name type="scientific">Thiolapillus brandeum</name>
    <dbReference type="NCBI Taxonomy" id="1076588"/>
    <lineage>
        <taxon>Bacteria</taxon>
        <taxon>Pseudomonadati</taxon>
        <taxon>Pseudomonadota</taxon>
        <taxon>Gammaproteobacteria</taxon>
        <taxon>Chromatiales</taxon>
        <taxon>Sedimenticolaceae</taxon>
        <taxon>Thiolapillus</taxon>
    </lineage>
</organism>
<sequence length="160" mass="18032">MMHDVEPGVAEELQGLLIPQRKTPLLLPTAAVIEILGYREITESTADVSWLLGSFSWRNLQLPLVSIERMLGVERESTRGRKRIIVIHVFSDKLKLPFIGIEATGMPRLVTLNKDNLEVVTEGDPWPHEWPISDRVKVQDIEALIPDLERLGALLQEVAP</sequence>
<dbReference type="EMBL" id="DRCV01000142">
    <property type="protein sequence ID" value="HDK38004.1"/>
    <property type="molecule type" value="Genomic_DNA"/>
</dbReference>
<dbReference type="PROSITE" id="PS50851">
    <property type="entry name" value="CHEW"/>
    <property type="match status" value="1"/>
</dbReference>
<comment type="caution">
    <text evidence="2">The sequence shown here is derived from an EMBL/GenBank/DDBJ whole genome shotgun (WGS) entry which is preliminary data.</text>
</comment>
<reference evidence="2" key="1">
    <citation type="journal article" date="2020" name="mSystems">
        <title>Genome- and Community-Level Interaction Insights into Carbon Utilization and Element Cycling Functions of Hydrothermarchaeota in Hydrothermal Sediment.</title>
        <authorList>
            <person name="Zhou Z."/>
            <person name="Liu Y."/>
            <person name="Xu W."/>
            <person name="Pan J."/>
            <person name="Luo Z.H."/>
            <person name="Li M."/>
        </authorList>
    </citation>
    <scope>NUCLEOTIDE SEQUENCE [LARGE SCALE GENOMIC DNA]</scope>
    <source>
        <strain evidence="2">HyVt-26</strain>
    </source>
</reference>
<name>A0A831NYZ1_9GAMM</name>
<proteinExistence type="predicted"/>
<evidence type="ECO:0000313" key="2">
    <source>
        <dbReference type="EMBL" id="HDK38004.1"/>
    </source>
</evidence>
<accession>A0A831NYZ1</accession>
<dbReference type="GO" id="GO:0006935">
    <property type="term" value="P:chemotaxis"/>
    <property type="evidence" value="ECO:0007669"/>
    <property type="project" value="InterPro"/>
</dbReference>
<dbReference type="Proteomes" id="UP000885822">
    <property type="component" value="Unassembled WGS sequence"/>
</dbReference>
<dbReference type="GO" id="GO:0007165">
    <property type="term" value="P:signal transduction"/>
    <property type="evidence" value="ECO:0007669"/>
    <property type="project" value="InterPro"/>
</dbReference>